<organism evidence="1 2">
    <name type="scientific">Candidatus Reconcilbacillus cellulovorans</name>
    <dbReference type="NCBI Taxonomy" id="1906605"/>
    <lineage>
        <taxon>Bacteria</taxon>
        <taxon>Bacillati</taxon>
        <taxon>Bacillota</taxon>
        <taxon>Bacilli</taxon>
        <taxon>Bacillales</taxon>
        <taxon>Paenibacillaceae</taxon>
        <taxon>Candidatus Reconcilbacillus</taxon>
    </lineage>
</organism>
<dbReference type="AlphaFoldDB" id="A0A2A6E2W6"/>
<sequence length="244" mass="27586">MNIEYILPTLKEEKNMKGNKKVKIICVVALFTLLFSGIAVSASDFIEKNSVPPNERDHAGWTPVELEDMKNLEKTPPKPKELPPEKQKIRENEFKMRELAKKKTYYTSIDPNDGHLYWSGEAMSGVGHLLADTIGSKVGKIRFPSLDKVLVGLSFYNPQEIRRDLIRASVVIFERLPQINQIEFETYQITDSTSGTYSTMGSATTTREKYADLLQVDLSDPVQVLEAVKRHFDVSLLQPAALEP</sequence>
<proteinExistence type="predicted"/>
<evidence type="ECO:0000313" key="2">
    <source>
        <dbReference type="Proteomes" id="UP000243688"/>
    </source>
</evidence>
<dbReference type="Proteomes" id="UP000243688">
    <property type="component" value="Unassembled WGS sequence"/>
</dbReference>
<dbReference type="EMBL" id="MOXJ01000003">
    <property type="protein sequence ID" value="PDO11364.1"/>
    <property type="molecule type" value="Genomic_DNA"/>
</dbReference>
<evidence type="ECO:0000313" key="1">
    <source>
        <dbReference type="EMBL" id="PDO11364.1"/>
    </source>
</evidence>
<name>A0A2A6E2W6_9BACL</name>
<reference evidence="1 2" key="1">
    <citation type="submission" date="2016-12" db="EMBL/GenBank/DDBJ databases">
        <title>Candidatus Reconcilibacillus cellulovorans genome.</title>
        <authorList>
            <person name="Kolinko S."/>
            <person name="Wu Y.-W."/>
            <person name="Tachea F."/>
            <person name="Denzel E."/>
            <person name="Hiras J."/>
            <person name="Baecker N."/>
            <person name="Chan L.J."/>
            <person name="Eichorst S.A."/>
            <person name="Frey D."/>
            <person name="Adams P.D."/>
            <person name="Pray T."/>
            <person name="Tanjore D."/>
            <person name="Petzold C.J."/>
            <person name="Gladden J.M."/>
            <person name="Simmons B.A."/>
            <person name="Singer S.W."/>
        </authorList>
    </citation>
    <scope>NUCLEOTIDE SEQUENCE [LARGE SCALE GENOMIC DNA]</scope>
    <source>
        <strain evidence="1">JTherm</strain>
    </source>
</reference>
<gene>
    <name evidence="1" type="ORF">BLM47_02570</name>
</gene>
<protein>
    <submittedName>
        <fullName evidence="1">Uncharacterized protein</fullName>
    </submittedName>
</protein>
<comment type="caution">
    <text evidence="1">The sequence shown here is derived from an EMBL/GenBank/DDBJ whole genome shotgun (WGS) entry which is preliminary data.</text>
</comment>
<accession>A0A2A6E2W6</accession>